<dbReference type="PATRIC" id="fig|1263868.3.peg.2817"/>
<feature type="chain" id="PRO_5004071275" evidence="2">
    <location>
        <begin position="23"/>
        <end position="486"/>
    </location>
</feature>
<dbReference type="SUPFAM" id="SSF48371">
    <property type="entry name" value="ARM repeat"/>
    <property type="match status" value="1"/>
</dbReference>
<keyword evidence="2" id="KW-0732">Signal</keyword>
<dbReference type="EMBL" id="ANOF01000085">
    <property type="protein sequence ID" value="EMI26703.1"/>
    <property type="molecule type" value="Genomic_DNA"/>
</dbReference>
<feature type="compositionally biased region" description="Basic and acidic residues" evidence="1">
    <location>
        <begin position="69"/>
        <end position="81"/>
    </location>
</feature>
<gene>
    <name evidence="3" type="ORF">RESH_02596</name>
</gene>
<evidence type="ECO:0000256" key="1">
    <source>
        <dbReference type="SAM" id="MobiDB-lite"/>
    </source>
</evidence>
<dbReference type="STRING" id="1263868.RESH_02596"/>
<sequence length="486" mass="53917">MKLLIVMIASSLPLALAPNCHAQSDDELQQALTRSISQNASDRISGFNELRQFWKQGTDSRPDASPNTLKRDAPPLNRQHDIPDEHVDQIALAIQRGLQDEEPSVREAAAIAIGSAPRPRPEVIAALRIGLNSGDTTVLWHISSHAAKTPPRIESVIDSLIRNLGSDEYTNFLAASDLLKAYGKTARPYGPRILEIVLIPKKTRSLKLYVLCDIGLTDPTANKLAEAATDFNERELGIAAVCLLDHPQLLKQLEKQRPETVSALQEQLPRLYQHLCKHQYAANETRFWLEESGDLLPVTMGLLRKPKFIEKIAAEATSAGPHRKSLLAACKRACGEPPLTQIQVDADHPVKFRPQSAWPNTDPDRQSKNRFHADGVTFLLFTGEVRDKAGEHPASIQFFRLNDKMLLGRKANERLDVLYDSSTGRFVCYTSVFAAYSMKPGQTEPGPYQTGSIQVRVDAEGCRSLTMQLFDEMPDVVITLDPLGQN</sequence>
<reference evidence="3 4" key="1">
    <citation type="journal article" date="2013" name="Mar. Genomics">
        <title>Expression of sulfatases in Rhodopirellula baltica and the diversity of sulfatases in the genus Rhodopirellula.</title>
        <authorList>
            <person name="Wegner C.E."/>
            <person name="Richter-Heitmann T."/>
            <person name="Klindworth A."/>
            <person name="Klockow C."/>
            <person name="Richter M."/>
            <person name="Achstetter T."/>
            <person name="Glockner F.O."/>
            <person name="Harder J."/>
        </authorList>
    </citation>
    <scope>NUCLEOTIDE SEQUENCE [LARGE SCALE GENOMIC DNA]</scope>
    <source>
        <strain evidence="3 4">SH398</strain>
    </source>
</reference>
<feature type="signal peptide" evidence="2">
    <location>
        <begin position="1"/>
        <end position="22"/>
    </location>
</feature>
<dbReference type="InterPro" id="IPR016024">
    <property type="entry name" value="ARM-type_fold"/>
</dbReference>
<dbReference type="AlphaFoldDB" id="M5S4Z5"/>
<comment type="caution">
    <text evidence="3">The sequence shown here is derived from an EMBL/GenBank/DDBJ whole genome shotgun (WGS) entry which is preliminary data.</text>
</comment>
<dbReference type="InterPro" id="IPR011989">
    <property type="entry name" value="ARM-like"/>
</dbReference>
<protein>
    <submittedName>
        <fullName evidence="3">Secreted protein</fullName>
    </submittedName>
</protein>
<proteinExistence type="predicted"/>
<dbReference type="Gene3D" id="1.25.10.10">
    <property type="entry name" value="Leucine-rich Repeat Variant"/>
    <property type="match status" value="1"/>
</dbReference>
<name>M5S4Z5_9BACT</name>
<evidence type="ECO:0000256" key="2">
    <source>
        <dbReference type="SAM" id="SignalP"/>
    </source>
</evidence>
<organism evidence="3 4">
    <name type="scientific">Rhodopirellula europaea SH398</name>
    <dbReference type="NCBI Taxonomy" id="1263868"/>
    <lineage>
        <taxon>Bacteria</taxon>
        <taxon>Pseudomonadati</taxon>
        <taxon>Planctomycetota</taxon>
        <taxon>Planctomycetia</taxon>
        <taxon>Pirellulales</taxon>
        <taxon>Pirellulaceae</taxon>
        <taxon>Rhodopirellula</taxon>
    </lineage>
</organism>
<evidence type="ECO:0000313" key="4">
    <source>
        <dbReference type="Proteomes" id="UP000011996"/>
    </source>
</evidence>
<evidence type="ECO:0000313" key="3">
    <source>
        <dbReference type="EMBL" id="EMI26703.1"/>
    </source>
</evidence>
<dbReference type="Proteomes" id="UP000011996">
    <property type="component" value="Unassembled WGS sequence"/>
</dbReference>
<feature type="region of interest" description="Disordered" evidence="1">
    <location>
        <begin position="57"/>
        <end position="81"/>
    </location>
</feature>
<accession>M5S4Z5</accession>